<dbReference type="InterPro" id="IPR001915">
    <property type="entry name" value="Peptidase_M48"/>
</dbReference>
<evidence type="ECO:0000256" key="11">
    <source>
        <dbReference type="ARBA" id="ARBA00044456"/>
    </source>
</evidence>
<dbReference type="FunFam" id="3.30.2010.10:FF:000002">
    <property type="entry name" value="CAAX prenyl protease"/>
    <property type="match status" value="1"/>
</dbReference>
<evidence type="ECO:0000259" key="16">
    <source>
        <dbReference type="Pfam" id="PF16491"/>
    </source>
</evidence>
<evidence type="ECO:0000259" key="15">
    <source>
        <dbReference type="Pfam" id="PF01435"/>
    </source>
</evidence>
<evidence type="ECO:0000256" key="10">
    <source>
        <dbReference type="ARBA" id="ARBA00023136"/>
    </source>
</evidence>
<feature type="active site" evidence="12">
    <location>
        <position position="328"/>
    </location>
</feature>
<evidence type="ECO:0000313" key="18">
    <source>
        <dbReference type="Proteomes" id="UP000285060"/>
    </source>
</evidence>
<evidence type="ECO:0000313" key="17">
    <source>
        <dbReference type="EMBL" id="RHY34457.1"/>
    </source>
</evidence>
<keyword evidence="18" id="KW-1185">Reference proteome</keyword>
<dbReference type="CDD" id="cd07343">
    <property type="entry name" value="M48A_Zmpste24p_like"/>
    <property type="match status" value="1"/>
</dbReference>
<name>A0A418B8E2_9STRA</name>
<comment type="subcellular location">
    <subcellularLocation>
        <location evidence="1 14">Endoplasmic reticulum membrane</location>
        <topology evidence="1 14">Multi-pass membrane protein</topology>
    </subcellularLocation>
</comment>
<evidence type="ECO:0000256" key="4">
    <source>
        <dbReference type="ARBA" id="ARBA00022723"/>
    </source>
</evidence>
<comment type="function">
    <text evidence="14">Proteolytically removes the C-terminal three residues of farnesylated proteins.</text>
</comment>
<feature type="transmembrane region" description="Helical" evidence="14">
    <location>
        <begin position="20"/>
        <end position="39"/>
    </location>
</feature>
<keyword evidence="6 14" id="KW-0256">Endoplasmic reticulum</keyword>
<feature type="domain" description="Peptidase M48" evidence="15">
    <location>
        <begin position="262"/>
        <end position="466"/>
    </location>
</feature>
<proteinExistence type="inferred from homology"/>
<dbReference type="GO" id="GO:0046872">
    <property type="term" value="F:metal ion binding"/>
    <property type="evidence" value="ECO:0007669"/>
    <property type="project" value="UniProtKB-UniRule"/>
</dbReference>
<comment type="caution">
    <text evidence="17">The sequence shown here is derived from an EMBL/GenBank/DDBJ whole genome shotgun (WGS) entry which is preliminary data.</text>
</comment>
<gene>
    <name evidence="17" type="ORF">DYB32_000933</name>
</gene>
<keyword evidence="10 14" id="KW-0472">Membrane</keyword>
<comment type="catalytic activity">
    <reaction evidence="11 14">
        <text>Hydrolyzes the peptide bond -P2-(S-farnesyl or geranylgeranyl)C-P1'-P2'-P3'-COOH where P1' and P2' are amino acids with aliphatic side chains and P3' is any C-terminal residue.</text>
        <dbReference type="EC" id="3.4.24.84"/>
    </reaction>
</comment>
<keyword evidence="2 14" id="KW-0645">Protease</keyword>
<comment type="similarity">
    <text evidence="14">Belongs to the peptidase M48A family.</text>
</comment>
<dbReference type="GO" id="GO:0005789">
    <property type="term" value="C:endoplasmic reticulum membrane"/>
    <property type="evidence" value="ECO:0007669"/>
    <property type="project" value="UniProtKB-SubCell"/>
</dbReference>
<evidence type="ECO:0000256" key="13">
    <source>
        <dbReference type="PIRSR" id="PIRSR627057-2"/>
    </source>
</evidence>
<dbReference type="VEuPathDB" id="FungiDB:H310_00342"/>
<evidence type="ECO:0000256" key="9">
    <source>
        <dbReference type="ARBA" id="ARBA00023049"/>
    </source>
</evidence>
<dbReference type="InterPro" id="IPR027057">
    <property type="entry name" value="CAXX_Prtase_1"/>
</dbReference>
<dbReference type="PANTHER" id="PTHR10120">
    <property type="entry name" value="CAAX PRENYL PROTEASE 1"/>
    <property type="match status" value="1"/>
</dbReference>
<dbReference type="GO" id="GO:0004222">
    <property type="term" value="F:metalloendopeptidase activity"/>
    <property type="evidence" value="ECO:0007669"/>
    <property type="project" value="UniProtKB-UniRule"/>
</dbReference>
<dbReference type="InterPro" id="IPR032456">
    <property type="entry name" value="Peptidase_M48_N"/>
</dbReference>
<accession>A0A418B8E2</accession>
<evidence type="ECO:0000256" key="2">
    <source>
        <dbReference type="ARBA" id="ARBA00022670"/>
    </source>
</evidence>
<protein>
    <recommendedName>
        <fullName evidence="14">CAAX prenyl protease</fullName>
        <ecNumber evidence="14">3.4.24.84</ecNumber>
    </recommendedName>
</protein>
<organism evidence="17 18">
    <name type="scientific">Aphanomyces invadans</name>
    <dbReference type="NCBI Taxonomy" id="157072"/>
    <lineage>
        <taxon>Eukaryota</taxon>
        <taxon>Sar</taxon>
        <taxon>Stramenopiles</taxon>
        <taxon>Oomycota</taxon>
        <taxon>Saprolegniomycetes</taxon>
        <taxon>Saprolegniales</taxon>
        <taxon>Verrucalvaceae</taxon>
        <taxon>Aphanomyces</taxon>
    </lineage>
</organism>
<evidence type="ECO:0000256" key="14">
    <source>
        <dbReference type="RuleBase" id="RU366005"/>
    </source>
</evidence>
<keyword evidence="3 14" id="KW-0812">Transmembrane</keyword>
<evidence type="ECO:0000256" key="3">
    <source>
        <dbReference type="ARBA" id="ARBA00022692"/>
    </source>
</evidence>
<dbReference type="EMBL" id="QUSY01000028">
    <property type="protein sequence ID" value="RHY34457.1"/>
    <property type="molecule type" value="Genomic_DNA"/>
</dbReference>
<feature type="transmembrane region" description="Helical" evidence="14">
    <location>
        <begin position="225"/>
        <end position="248"/>
    </location>
</feature>
<evidence type="ECO:0000256" key="1">
    <source>
        <dbReference type="ARBA" id="ARBA00004477"/>
    </source>
</evidence>
<feature type="domain" description="CAAX prenyl protease 1 N-terminal" evidence="16">
    <location>
        <begin position="46"/>
        <end position="254"/>
    </location>
</feature>
<dbReference type="Proteomes" id="UP000285060">
    <property type="component" value="Unassembled WGS sequence"/>
</dbReference>
<keyword evidence="8 14" id="KW-1133">Transmembrane helix</keyword>
<sequence>MVTMLETWFQEEGWRASAVPYLEGTILFICVMHVFETYLDIRQHRKLYETTLPDKLSRAIRHVDEQNVDKKHGGVQGKGHEVASLLEQTTAKFDKCRLYSLDKSRFKFVHDTFQVADGLAMLVLGYMPFMWQYCRALLASFGYTPTNEIMVSLTFVILTGARDVVLSIPFDLYSTFVVEERHGFNKQTLGLFVADKIKGTLLSVIIGFPVVSALIWIIRWGGDNFVVYVWIFTFTFTLIMMTIVPVWIMPLFNKFTPLECGPLRDAIEALAASVSFPLTKLFVCDGSKRSGHSNAYLFGFFNNKRIVLYDTLLEQAIQDEVVAILGHELGHWKKWHTVQNLIVQQLYILAMFSVFGRCMHDRDLFASFGFNSHQHDLPVMIGLTLFTTTLWAPVDKVLQYLLTANTRAKEFEADAFAVDLGYGDPLQSALTKISLENLTNMNPDALYSAYHYSHPPLVERLGAIAGRMQAKSKRE</sequence>
<dbReference type="EC" id="3.4.24.84" evidence="14"/>
<feature type="transmembrane region" description="Helical" evidence="14">
    <location>
        <begin position="199"/>
        <end position="219"/>
    </location>
</feature>
<comment type="cofactor">
    <cofactor evidence="13 14">
        <name>Zn(2+)</name>
        <dbReference type="ChEBI" id="CHEBI:29105"/>
    </cofactor>
    <text evidence="13 14">Binds 1 zinc ion per subunit.</text>
</comment>
<dbReference type="GO" id="GO:0071586">
    <property type="term" value="P:CAAX-box protein processing"/>
    <property type="evidence" value="ECO:0007669"/>
    <property type="project" value="UniProtKB-UniRule"/>
</dbReference>
<dbReference type="Pfam" id="PF16491">
    <property type="entry name" value="Peptidase_M48_N"/>
    <property type="match status" value="1"/>
</dbReference>
<evidence type="ECO:0000256" key="12">
    <source>
        <dbReference type="PIRSR" id="PIRSR627057-1"/>
    </source>
</evidence>
<reference evidence="17 18" key="1">
    <citation type="submission" date="2018-08" db="EMBL/GenBank/DDBJ databases">
        <title>Aphanomyces genome sequencing and annotation.</title>
        <authorList>
            <person name="Minardi D."/>
            <person name="Oidtmann B."/>
            <person name="Van Der Giezen M."/>
            <person name="Studholme D.J."/>
        </authorList>
    </citation>
    <scope>NUCLEOTIDE SEQUENCE [LARGE SCALE GENOMIC DNA]</scope>
    <source>
        <strain evidence="17 18">NJM0002</strain>
    </source>
</reference>
<comment type="caution">
    <text evidence="14">Lacks conserved residue(s) required for the propagation of feature annotation.</text>
</comment>
<dbReference type="Gene3D" id="3.30.2010.10">
    <property type="entry name" value="Metalloproteases ('zincins'), catalytic domain"/>
    <property type="match status" value="1"/>
</dbReference>
<evidence type="ECO:0000256" key="8">
    <source>
        <dbReference type="ARBA" id="ARBA00022989"/>
    </source>
</evidence>
<evidence type="ECO:0000256" key="6">
    <source>
        <dbReference type="ARBA" id="ARBA00022824"/>
    </source>
</evidence>
<feature type="binding site" evidence="13">
    <location>
        <position position="327"/>
    </location>
    <ligand>
        <name>Zn(2+)</name>
        <dbReference type="ChEBI" id="CHEBI:29105"/>
        <note>catalytic</note>
    </ligand>
</feature>
<keyword evidence="4 13" id="KW-0479">Metal-binding</keyword>
<keyword evidence="5 14" id="KW-0378">Hydrolase</keyword>
<feature type="binding site" evidence="13">
    <location>
        <position position="331"/>
    </location>
    <ligand>
        <name>Zn(2+)</name>
        <dbReference type="ChEBI" id="CHEBI:29105"/>
        <note>catalytic</note>
    </ligand>
</feature>
<feature type="binding site" evidence="13">
    <location>
        <position position="410"/>
    </location>
    <ligand>
        <name>Zn(2+)</name>
        <dbReference type="ChEBI" id="CHEBI:29105"/>
        <note>catalytic</note>
    </ligand>
</feature>
<evidence type="ECO:0000256" key="7">
    <source>
        <dbReference type="ARBA" id="ARBA00022833"/>
    </source>
</evidence>
<evidence type="ECO:0000256" key="5">
    <source>
        <dbReference type="ARBA" id="ARBA00022801"/>
    </source>
</evidence>
<dbReference type="Pfam" id="PF01435">
    <property type="entry name" value="Peptidase_M48"/>
    <property type="match status" value="1"/>
</dbReference>
<dbReference type="AlphaFoldDB" id="A0A418B8E2"/>
<keyword evidence="7 13" id="KW-0862">Zinc</keyword>
<feature type="active site" description="Proton donor" evidence="12">
    <location>
        <position position="414"/>
    </location>
</feature>
<keyword evidence="9 14" id="KW-0482">Metalloprotease</keyword>